<feature type="compositionally biased region" description="Polar residues" evidence="5">
    <location>
        <begin position="1656"/>
        <end position="1672"/>
    </location>
</feature>
<feature type="region of interest" description="Disordered" evidence="5">
    <location>
        <begin position="1370"/>
        <end position="1459"/>
    </location>
</feature>
<evidence type="ECO:0000256" key="2">
    <source>
        <dbReference type="ARBA" id="ARBA00022490"/>
    </source>
</evidence>
<protein>
    <submittedName>
        <fullName evidence="7">Girdin</fullName>
    </submittedName>
</protein>
<organism evidence="7">
    <name type="scientific">Phallusia mammillata</name>
    <dbReference type="NCBI Taxonomy" id="59560"/>
    <lineage>
        <taxon>Eukaryota</taxon>
        <taxon>Metazoa</taxon>
        <taxon>Chordata</taxon>
        <taxon>Tunicata</taxon>
        <taxon>Ascidiacea</taxon>
        <taxon>Phlebobranchia</taxon>
        <taxon>Ascidiidae</taxon>
        <taxon>Phallusia</taxon>
    </lineage>
</organism>
<feature type="region of interest" description="Disordered" evidence="5">
    <location>
        <begin position="1526"/>
        <end position="1622"/>
    </location>
</feature>
<sequence>MNSLSGDEKSDVISVFMASPLVQWIQLLVKRETLDVEDLIDGVVLNEIMLQIDPRPKNPVVNKNVRNDANLILQNLTILLCHIKSYYEEVQKQVVVMPLPKLLTLVKGYKTPDGLAELEKLLLLILGCAVQCDHRETFVETMKQLTYEGMEIMMNHIKNITENTDNVLNLQWEDVSEIPQEELKILLQRMSIHVHNLVTERDKYNMNLNDLSLERDYLQSQIGEGSPKQRDGLKSPATKQHLIVELNENKARLRKARQELDEKVEENSDLKQELQESQNKLREIKEQNINLVNDARGARTLRDENDILKDKAAKASRLEFEADMLKEKLKDIDFYRQRVEEIREDNRILHDTKNLLEEQLESTRSRLDDLVDVEKKMIEMKQQIHEMTQDREKDKLQIQELMDLNSTLQYEKMQSMNESGSLAYQLEQAKEKNGSGRLSIFAESEESIHTRALRLEKENKHLQTLVNTYKDSMKSAELTETSLAQLEKENTRLSNKVTQLQDMLNKEKQAGLDFEQLSNELSTERQRLETTLKTSQTSSERRIAELEAENVQLLKTTETLRERAKIGGNAKVKAIEKENKVLSELVKDVTAKLHKSEYEQKQLTEKVLEMKESVEQAEIIEKENVKLEKQNVTLEKNVKKLEIACNNFSTMEQNATDLEVQNRQLKKRVEHLTNLTDQFEALEADKTVTEQEASRLRRQVESLKKSCSKMTELEQDKLEAQKTSHRLQQTIDAMKVNAKKTEKLEIVQEELENELERLRSQLDLTKQRLNSRENDLHQLERNYEKKSSELNHTTHKLKRLEKVDKENQELVEKNSQMKSTGSKQSHEIARLKHQLDEVTSECETAQSELTNLSRQNKNLLSTDVEMQKTVSELSMKERELTKLQKQQAVNKATLNELREELVNEKLNCQQKQAELERLQSDLNSIGLSQEDLVKASSNKDNERFTALESRFESTLKKSLEAKENKISSLESRLQESVHLNNKLRTDLRAIKHDYESLSQRHQEEVMSADPKQRNKDYASSEILKIKDHLISVERKNATLLAENGSLKSSSQDLQSHVKSLKSQITNIQRQQEKTQETNSNLQKQCIKLQVENSTLQSQCSSLMSQNAQSNSTQVASETEKQELVKEFETIKKEKKLLEKDHDDMSVLHERQTVELENLLQDQQKLKQQSRQMRVELKNTEEKLQSMIRRSSHEQHQRETETHSVSENFGALKEAHEKLNNSYKNLNNEYEELQGQYSTLKSSLNQTKLEYAKLEAESSDIKDHNQQLDITAAKLNNRCEVLMQLKANLEEENRHLLEQISRLMGQNEELLSQTLESKDQIYSEQKQYTERMQEIRRQKEKLEEKIMDLYRAPGHSPSKRKGITATIRKTWQSIGKTGESRRKRDGLPTSSSLHTPNHDQRDTNHPEFVSSSSIHSFPNESASVDSGSAEGHLETGTKEPATHKNRRMRRNLSLFNQLQRIYPARRKGSYTLDSGKGESQDKRRTQLGGNLAHSTNALHSLSVSPQVRLHSKSSAASNSIRGSSFTQYDAHGKSTNDLSTLGHEPVAGETRKSEDGDSQVSPSKQVITLQQFLTESDHKPQTPQSGRKQPEVVLRTSSSKPRPKSMHSTPESMSLKSKSDNATVQRLDSLVGSPRAYDVAKNASFSVNKSKKMPVSPRNTPPHSRDMTSTPVSNRGMEDSGLSPIPSSLADHPTNPIRRDVPPPSLATYNPNPIRRDVPPEIQPRQRRSVAGNDRKPRSSSVSPDERANAPLSTSNDDSDKSTQWYEYGCV</sequence>
<dbReference type="SUPFAM" id="SSF116907">
    <property type="entry name" value="Hook domain"/>
    <property type="match status" value="1"/>
</dbReference>
<feature type="compositionally biased region" description="Basic and acidic residues" evidence="5">
    <location>
        <begin position="1395"/>
        <end position="1404"/>
    </location>
</feature>
<evidence type="ECO:0000256" key="5">
    <source>
        <dbReference type="SAM" id="MobiDB-lite"/>
    </source>
</evidence>
<dbReference type="GO" id="GO:0031122">
    <property type="term" value="P:cytoplasmic microtubule organization"/>
    <property type="evidence" value="ECO:0007669"/>
    <property type="project" value="TreeGrafter"/>
</dbReference>
<feature type="coiled-coil region" evidence="4">
    <location>
        <begin position="239"/>
        <end position="390"/>
    </location>
</feature>
<name>A0A6F9D9G2_9ASCI</name>
<accession>A0A6F9D9G2</accession>
<feature type="coiled-coil region" evidence="4">
    <location>
        <begin position="476"/>
        <end position="510"/>
    </location>
</feature>
<gene>
    <name evidence="7" type="primary">Ccdc88a-001</name>
</gene>
<dbReference type="EMBL" id="LR783703">
    <property type="protein sequence ID" value="CAB3228757.1"/>
    <property type="molecule type" value="mRNA"/>
</dbReference>
<feature type="coiled-coil region" evidence="4">
    <location>
        <begin position="952"/>
        <end position="1000"/>
    </location>
</feature>
<feature type="compositionally biased region" description="Polar residues" evidence="5">
    <location>
        <begin position="1594"/>
        <end position="1622"/>
    </location>
</feature>
<feature type="region of interest" description="Disordered" evidence="5">
    <location>
        <begin position="1464"/>
        <end position="1483"/>
    </location>
</feature>
<dbReference type="CDD" id="cd22223">
    <property type="entry name" value="HkD_HkRP"/>
    <property type="match status" value="1"/>
</dbReference>
<evidence type="ECO:0000259" key="6">
    <source>
        <dbReference type="Pfam" id="PF19047"/>
    </source>
</evidence>
<feature type="compositionally biased region" description="Basic and acidic residues" evidence="5">
    <location>
        <begin position="1474"/>
        <end position="1483"/>
    </location>
</feature>
<feature type="coiled-coil region" evidence="4">
    <location>
        <begin position="1050"/>
        <end position="1351"/>
    </location>
</feature>
<feature type="compositionally biased region" description="Polar residues" evidence="5">
    <location>
        <begin position="1408"/>
        <end position="1425"/>
    </location>
</feature>
<dbReference type="InterPro" id="IPR036872">
    <property type="entry name" value="CH_dom_sf"/>
</dbReference>
<dbReference type="PANTHER" id="PTHR18947:SF28">
    <property type="entry name" value="GIRDIN, ISOFORM A"/>
    <property type="match status" value="1"/>
</dbReference>
<dbReference type="PANTHER" id="PTHR18947">
    <property type="entry name" value="HOOK PROTEINS"/>
    <property type="match status" value="1"/>
</dbReference>
<evidence type="ECO:0000256" key="3">
    <source>
        <dbReference type="ARBA" id="ARBA00023054"/>
    </source>
</evidence>
<feature type="coiled-coil region" evidence="4">
    <location>
        <begin position="536"/>
        <end position="921"/>
    </location>
</feature>
<feature type="domain" description="HOOK N-terminal" evidence="6">
    <location>
        <begin position="20"/>
        <end position="157"/>
    </location>
</feature>
<dbReference type="Gene3D" id="1.10.287.1490">
    <property type="match status" value="1"/>
</dbReference>
<dbReference type="GO" id="GO:0030705">
    <property type="term" value="P:cytoskeleton-dependent intracellular transport"/>
    <property type="evidence" value="ECO:0007669"/>
    <property type="project" value="InterPro"/>
</dbReference>
<feature type="compositionally biased region" description="Basic and acidic residues" evidence="5">
    <location>
        <begin position="1430"/>
        <end position="1441"/>
    </location>
</feature>
<evidence type="ECO:0000256" key="1">
    <source>
        <dbReference type="ARBA" id="ARBA00004496"/>
    </source>
</evidence>
<evidence type="ECO:0000256" key="4">
    <source>
        <dbReference type="SAM" id="Coils"/>
    </source>
</evidence>
<feature type="compositionally biased region" description="Polar residues" evidence="5">
    <location>
        <begin position="1557"/>
        <end position="1573"/>
    </location>
</feature>
<dbReference type="Gene3D" id="1.10.418.10">
    <property type="entry name" value="Calponin-like domain"/>
    <property type="match status" value="1"/>
</dbReference>
<dbReference type="GO" id="GO:0008017">
    <property type="term" value="F:microtubule binding"/>
    <property type="evidence" value="ECO:0007669"/>
    <property type="project" value="TreeGrafter"/>
</dbReference>
<keyword evidence="2" id="KW-0963">Cytoplasm</keyword>
<reference evidence="7" key="1">
    <citation type="submission" date="2020-04" db="EMBL/GenBank/DDBJ databases">
        <authorList>
            <person name="Neveu A P."/>
        </authorList>
    </citation>
    <scope>NUCLEOTIDE SEQUENCE</scope>
    <source>
        <tissue evidence="7">Whole embryo</tissue>
    </source>
</reference>
<dbReference type="InterPro" id="IPR043936">
    <property type="entry name" value="HOOK_N"/>
</dbReference>
<proteinExistence type="evidence at transcript level"/>
<feature type="region of interest" description="Disordered" evidence="5">
    <location>
        <begin position="1641"/>
        <end position="1770"/>
    </location>
</feature>
<dbReference type="GO" id="GO:0051959">
    <property type="term" value="F:dynein light intermediate chain binding"/>
    <property type="evidence" value="ECO:0007669"/>
    <property type="project" value="TreeGrafter"/>
</dbReference>
<dbReference type="GO" id="GO:0005737">
    <property type="term" value="C:cytoplasm"/>
    <property type="evidence" value="ECO:0007669"/>
    <property type="project" value="UniProtKB-SubCell"/>
</dbReference>
<comment type="subcellular location">
    <subcellularLocation>
        <location evidence="1">Cytoplasm</location>
    </subcellularLocation>
</comment>
<keyword evidence="3 4" id="KW-0175">Coiled coil</keyword>
<dbReference type="GO" id="GO:0005813">
    <property type="term" value="C:centrosome"/>
    <property type="evidence" value="ECO:0007669"/>
    <property type="project" value="TreeGrafter"/>
</dbReference>
<evidence type="ECO:0000313" key="7">
    <source>
        <dbReference type="EMBL" id="CAB3228757.1"/>
    </source>
</evidence>
<dbReference type="Pfam" id="PF19047">
    <property type="entry name" value="HOOK_N"/>
    <property type="match status" value="1"/>
</dbReference>